<reference evidence="3" key="2">
    <citation type="submission" date="2025-08" db="UniProtKB">
        <authorList>
            <consortium name="RefSeq"/>
        </authorList>
    </citation>
    <scope>IDENTIFICATION</scope>
    <source>
        <tissue evidence="3">Young leaves</tissue>
    </source>
</reference>
<dbReference type="Gene3D" id="2.40.160.200">
    <property type="entry name" value="LURP1-related"/>
    <property type="match status" value="1"/>
</dbReference>
<evidence type="ECO:0000313" key="3">
    <source>
        <dbReference type="RefSeq" id="XP_027351343.1"/>
    </source>
</evidence>
<dbReference type="Proteomes" id="UP000694853">
    <property type="component" value="Unplaced"/>
</dbReference>
<dbReference type="RefSeq" id="XP_027351343.1">
    <property type="nucleotide sequence ID" value="XM_027495542.1"/>
</dbReference>
<dbReference type="InterPro" id="IPR025659">
    <property type="entry name" value="Tubby-like_C"/>
</dbReference>
<gene>
    <name evidence="3" type="primary">LOC113862457</name>
</gene>
<dbReference type="GeneID" id="113862457"/>
<protein>
    <submittedName>
        <fullName evidence="3">Protein LURP-one-related 15-like</fullName>
    </submittedName>
</protein>
<dbReference type="PANTHER" id="PTHR31087">
    <property type="match status" value="1"/>
</dbReference>
<name>A0A8B8L7L3_ABRPR</name>
<dbReference type="PANTHER" id="PTHR31087:SF160">
    <property type="entry name" value="PROTEIN LURP-ONE-RELATED 1-RELATED"/>
    <property type="match status" value="1"/>
</dbReference>
<dbReference type="Pfam" id="PF04525">
    <property type="entry name" value="LOR"/>
    <property type="match status" value="1"/>
</dbReference>
<reference evidence="2" key="1">
    <citation type="journal article" date="2019" name="Toxins">
        <title>Detection of Abrin-Like and Prepropulchellin-Like Toxin Genes and Transcripts Using Whole Genome Sequencing and Full-Length Transcript Sequencing of Abrus precatorius.</title>
        <authorList>
            <person name="Hovde B.T."/>
            <person name="Daligault H.E."/>
            <person name="Hanschen E.R."/>
            <person name="Kunde Y.A."/>
            <person name="Johnson M.B."/>
            <person name="Starkenburg S.R."/>
            <person name="Johnson S.L."/>
        </authorList>
    </citation>
    <scope>NUCLEOTIDE SEQUENCE [LARGE SCALE GENOMIC DNA]</scope>
</reference>
<comment type="similarity">
    <text evidence="1">Belongs to the LOR family.</text>
</comment>
<keyword evidence="2" id="KW-1185">Reference proteome</keyword>
<evidence type="ECO:0000256" key="1">
    <source>
        <dbReference type="ARBA" id="ARBA00005437"/>
    </source>
</evidence>
<evidence type="ECO:0000313" key="2">
    <source>
        <dbReference type="Proteomes" id="UP000694853"/>
    </source>
</evidence>
<dbReference type="InterPro" id="IPR038595">
    <property type="entry name" value="LOR_sf"/>
</dbReference>
<dbReference type="KEGG" id="aprc:113862457"/>
<accession>A0A8B8L7L3</accession>
<sequence>MANPSPPFATAIIEPQYIAPGRNHVDLIITKERTRGDNFTVTDIKGNIIFTVKSSRVTIVTPRQHLFLFDAYGNPIVHLRRALLAANDSWEAFRGKSTEPRDLIFIRKRSSLFQLRTKLNVFLANNTTEVCDFKVKATWFGHSWDVYIGDSDTVVAQINKKLGTIFSREKYLVTVSPNIDYALVVALIVTLET</sequence>
<organism evidence="2 3">
    <name type="scientific">Abrus precatorius</name>
    <name type="common">Indian licorice</name>
    <name type="synonym">Glycine abrus</name>
    <dbReference type="NCBI Taxonomy" id="3816"/>
    <lineage>
        <taxon>Eukaryota</taxon>
        <taxon>Viridiplantae</taxon>
        <taxon>Streptophyta</taxon>
        <taxon>Embryophyta</taxon>
        <taxon>Tracheophyta</taxon>
        <taxon>Spermatophyta</taxon>
        <taxon>Magnoliopsida</taxon>
        <taxon>eudicotyledons</taxon>
        <taxon>Gunneridae</taxon>
        <taxon>Pentapetalae</taxon>
        <taxon>rosids</taxon>
        <taxon>fabids</taxon>
        <taxon>Fabales</taxon>
        <taxon>Fabaceae</taxon>
        <taxon>Papilionoideae</taxon>
        <taxon>50 kb inversion clade</taxon>
        <taxon>NPAAA clade</taxon>
        <taxon>indigoferoid/millettioid clade</taxon>
        <taxon>Abreae</taxon>
        <taxon>Abrus</taxon>
    </lineage>
</organism>
<dbReference type="InterPro" id="IPR007612">
    <property type="entry name" value="LOR"/>
</dbReference>
<dbReference type="SUPFAM" id="SSF54518">
    <property type="entry name" value="Tubby C-terminal domain-like"/>
    <property type="match status" value="1"/>
</dbReference>
<dbReference type="OrthoDB" id="1382875at2759"/>
<dbReference type="AlphaFoldDB" id="A0A8B8L7L3"/>
<proteinExistence type="inferred from homology"/>